<proteinExistence type="predicted"/>
<dbReference type="SMART" id="SM00315">
    <property type="entry name" value="RGS"/>
    <property type="match status" value="1"/>
</dbReference>
<sequence length="534" mass="62098">MRLFKSADASDSSSNERKGRHSLISRYMVVFDEVINNKDARNCFKRFLKEETHSEEALLFLEDMKSYKNDYHNTKVEFEKDSFERGNKSTIKMVYKLYDQAKRIVYNYIDTIGVKELNLGHFKSTITKNWAKIDYHFKSMFPDQIICDTASNTSNSASTSKNLNTDIKDGLTQLFLMLEPTKLFDSCEVNIILDLKLDQFPLFSRSKLLDNFLIEMGETFTRSIAIDVSKGRNIDVRYKPKDFESRLLTDKDIYFAFALCEDTPDWRLCLQEEGLCLYYSKTVYSFGTSNPHALNKYVLSFPYPLEKVYSVFSDRESRLKIDEGMMSISHAMTYRPPHHSHASNNKAIVESVTEEREQFYDEDQPPLALTLGCFGMDLKLPCVKKRFCWFSETTIYDPYADCIVTVGHSTRSFSHPDEQELTRGKVLIDILYCNLFIRMNENTTRFIQTSYFDPKLPITDGFIINASLKSRARHFRKNFLKLLETIDDNSPILQADSFQSKKAIADNQLVYPGRSWFQEYESRKKGGVTLNKQN</sequence>
<dbReference type="VEuPathDB" id="AmoebaDB:NfTy_078830"/>
<dbReference type="Gene3D" id="3.30.530.20">
    <property type="match status" value="1"/>
</dbReference>
<keyword evidence="3" id="KW-1185">Reference proteome</keyword>
<dbReference type="OrthoDB" id="10434563at2759"/>
<accession>A0A6A5C3Y0</accession>
<dbReference type="InterPro" id="IPR036305">
    <property type="entry name" value="RGS_sf"/>
</dbReference>
<dbReference type="EMBL" id="VFQX01000016">
    <property type="protein sequence ID" value="KAF0981204.1"/>
    <property type="molecule type" value="Genomic_DNA"/>
</dbReference>
<comment type="caution">
    <text evidence="2">The sequence shown here is derived from an EMBL/GenBank/DDBJ whole genome shotgun (WGS) entry which is preliminary data.</text>
</comment>
<dbReference type="PROSITE" id="PS50132">
    <property type="entry name" value="RGS"/>
    <property type="match status" value="1"/>
</dbReference>
<dbReference type="InterPro" id="IPR016137">
    <property type="entry name" value="RGS"/>
</dbReference>
<gene>
    <name evidence="2" type="ORF">FDP41_012992</name>
</gene>
<dbReference type="SUPFAM" id="SSF48097">
    <property type="entry name" value="Regulator of G-protein signaling, RGS"/>
    <property type="match status" value="1"/>
</dbReference>
<evidence type="ECO:0000259" key="1">
    <source>
        <dbReference type="PROSITE" id="PS50132"/>
    </source>
</evidence>
<evidence type="ECO:0000313" key="2">
    <source>
        <dbReference type="EMBL" id="KAF0981204.1"/>
    </source>
</evidence>
<dbReference type="SUPFAM" id="SSF55961">
    <property type="entry name" value="Bet v1-like"/>
    <property type="match status" value="1"/>
</dbReference>
<organism evidence="2 3">
    <name type="scientific">Naegleria fowleri</name>
    <name type="common">Brain eating amoeba</name>
    <dbReference type="NCBI Taxonomy" id="5763"/>
    <lineage>
        <taxon>Eukaryota</taxon>
        <taxon>Discoba</taxon>
        <taxon>Heterolobosea</taxon>
        <taxon>Tetramitia</taxon>
        <taxon>Eutetramitia</taxon>
        <taxon>Vahlkampfiidae</taxon>
        <taxon>Naegleria</taxon>
    </lineage>
</organism>
<name>A0A6A5C3Y0_NAEFO</name>
<evidence type="ECO:0000313" key="3">
    <source>
        <dbReference type="Proteomes" id="UP000444721"/>
    </source>
</evidence>
<dbReference type="RefSeq" id="XP_044565917.1">
    <property type="nucleotide sequence ID" value="XM_044703572.1"/>
</dbReference>
<dbReference type="GeneID" id="68120207"/>
<dbReference type="Pfam" id="PF00615">
    <property type="entry name" value="RGS"/>
    <property type="match status" value="1"/>
</dbReference>
<dbReference type="VEuPathDB" id="AmoebaDB:FDP41_012992"/>
<dbReference type="Proteomes" id="UP000444721">
    <property type="component" value="Unassembled WGS sequence"/>
</dbReference>
<dbReference type="AlphaFoldDB" id="A0A6A5C3Y0"/>
<feature type="domain" description="RGS" evidence="1">
    <location>
        <begin position="30"/>
        <end position="213"/>
    </location>
</feature>
<dbReference type="VEuPathDB" id="AmoebaDB:NF0120190"/>
<dbReference type="InterPro" id="IPR023393">
    <property type="entry name" value="START-like_dom_sf"/>
</dbReference>
<protein>
    <recommendedName>
        <fullName evidence="1">RGS domain-containing protein</fullName>
    </recommendedName>
</protein>
<dbReference type="OMA" id="VNIMYRI"/>
<dbReference type="InterPro" id="IPR044926">
    <property type="entry name" value="RGS_subdomain_2"/>
</dbReference>
<reference evidence="2 3" key="1">
    <citation type="journal article" date="2019" name="Sci. Rep.">
        <title>Nanopore sequencing improves the draft genome of the human pathogenic amoeba Naegleria fowleri.</title>
        <authorList>
            <person name="Liechti N."/>
            <person name="Schurch N."/>
            <person name="Bruggmann R."/>
            <person name="Wittwer M."/>
        </authorList>
    </citation>
    <scope>NUCLEOTIDE SEQUENCE [LARGE SCALE GENOMIC DNA]</scope>
    <source>
        <strain evidence="2 3">ATCC 30894</strain>
    </source>
</reference>
<dbReference type="Gene3D" id="1.10.167.10">
    <property type="entry name" value="Regulator of G-protein Signalling 4, domain 2"/>
    <property type="match status" value="1"/>
</dbReference>